<evidence type="ECO:0000313" key="1">
    <source>
        <dbReference type="EMBL" id="OFC36305.1"/>
    </source>
</evidence>
<organism evidence="1 2">
    <name type="scientific">Acidithiobacillus caldus</name>
    <dbReference type="NCBI Taxonomy" id="33059"/>
    <lineage>
        <taxon>Bacteria</taxon>
        <taxon>Pseudomonadati</taxon>
        <taxon>Pseudomonadota</taxon>
        <taxon>Acidithiobacillia</taxon>
        <taxon>Acidithiobacillales</taxon>
        <taxon>Acidithiobacillaceae</taxon>
        <taxon>Acidithiobacillus</taxon>
    </lineage>
</organism>
<evidence type="ECO:0000313" key="2">
    <source>
        <dbReference type="Proteomes" id="UP000175616"/>
    </source>
</evidence>
<dbReference type="EMBL" id="LZYE01000164">
    <property type="protein sequence ID" value="OFC36305.1"/>
    <property type="molecule type" value="Genomic_DNA"/>
</dbReference>
<sequence>MRCKRYQYPLDGTEVLVEAEPEGEGRFMVRMQIPGRMAPVRIGYLTGAGRTLLAERFGEKRPIRAKSAKATCQILAEWARQQPSIAPFFSGLGE</sequence>
<proteinExistence type="predicted"/>
<name>A0A1E7YNK9_9PROT</name>
<dbReference type="Proteomes" id="UP000175616">
    <property type="component" value="Unassembled WGS sequence"/>
</dbReference>
<protein>
    <submittedName>
        <fullName evidence="1">Uncharacterized protein</fullName>
    </submittedName>
</protein>
<accession>A0A1E7YNK9</accession>
<dbReference type="RefSeq" id="WP_070113559.1">
    <property type="nucleotide sequence ID" value="NZ_LZYF01000002.1"/>
</dbReference>
<comment type="caution">
    <text evidence="1">The sequence shown here is derived from an EMBL/GenBank/DDBJ whole genome shotgun (WGS) entry which is preliminary data.</text>
</comment>
<gene>
    <name evidence="1" type="ORF">BAE27_06420</name>
</gene>
<reference evidence="1 2" key="1">
    <citation type="submission" date="2016-06" db="EMBL/GenBank/DDBJ databases">
        <title>Gene turnover analysis identifies the evolutionary adaptation of the extremophile Acidithiobacillus caldus.</title>
        <authorList>
            <person name="Zhang X."/>
        </authorList>
    </citation>
    <scope>NUCLEOTIDE SEQUENCE [LARGE SCALE GENOMIC DNA]</scope>
    <source>
        <strain evidence="1 2">DX</strain>
    </source>
</reference>
<dbReference type="AlphaFoldDB" id="A0A1E7YNK9"/>